<feature type="transmembrane region" description="Helical" evidence="6">
    <location>
        <begin position="331"/>
        <end position="355"/>
    </location>
</feature>
<feature type="transmembrane region" description="Helical" evidence="6">
    <location>
        <begin position="235"/>
        <end position="251"/>
    </location>
</feature>
<dbReference type="InterPro" id="IPR033399">
    <property type="entry name" value="TP_0789-like"/>
</dbReference>
<proteinExistence type="predicted"/>
<feature type="domain" description="SSD" evidence="7">
    <location>
        <begin position="261"/>
        <end position="386"/>
    </location>
</feature>
<feature type="transmembrane region" description="Helical" evidence="6">
    <location>
        <begin position="291"/>
        <end position="310"/>
    </location>
</feature>
<feature type="transmembrane region" description="Helical" evidence="6">
    <location>
        <begin position="361"/>
        <end position="387"/>
    </location>
</feature>
<dbReference type="RefSeq" id="WP_009021378.1">
    <property type="nucleotide sequence ID" value="NZ_DS999411.1"/>
</dbReference>
<dbReference type="Proteomes" id="UP000004699">
    <property type="component" value="Unassembled WGS sequence"/>
</dbReference>
<sequence>MGPEITGELMATNAQERVQEFFIAITQYPRRTIALTLILVVLAAAGLSQIVKDTSVKAFIPPDHPSLVSDAVAEEVFGLSDSLAIAVVVRDGGSVFDPEVMVVIRELTAELQGMPNVRSERVASLATESSISGAAGFVEIDPYIPGGPIDDAFAVDSRRRFDAMLAHQDGLATIDGQAAVIMAELAKEELASKSYEMALALANKYASDDIDIHVAGPGAVSGFLSTYIDRDARKMQPLVFALVLLFIYLAFRRKSAMPGPLLVVAGAAGGAMGIMAWTGTPYYAITNALPVVLVAISVADSIHILTAFYQRRSQHPEGNTRDLVIGAMADMWRPITLTTVTTMAGFSGIALMSIMPPIVMFGWFAALGVALAWALSIFALPNVLFLLDPKPSPAFRSWRQNRPSGLGKALAHIGSASARHYGKVLILFCAAVVLVSVGASQLRIDRAQVDNFAPDEPIRVADELINSTFAGSAFLDVIIETDTVEGLLDARRMQKIVALQQYFEGLPHVQKTVGITDYLTQLHAALEELPPSAVADRVLPDSDDAIAQYLLVYESSGDPTDFEEEIDTEYRMAMIRGVLNEHHFSQNRETVAALQKYLDTRFVEPGMTAMLTGDVNVSYHWMNSLKRSHFGGVIVSLILVLITSILVFRSVSTGIVAVVPVSFTVLLLYAVMAQRGIYLEPATSMFAAIAIGVGIDFAIHLIDKLRESLKLHDEDIYLAVDHALPLTARACYYNSAALAVGFAVLMTSELPTLQRFGGLVTLASACSYVLALVMVPALFAAGRAYSQSAFRPVPRAAAITAVIMLLVLISTVITDKVYAADAVSSLPEPPVLETGAAVAQRVADREEGTSSRRLLDIVVTDRRGKTRERQALVLKTRTDSARSTRFTYLAPKSVAEVTFLSEDFDAATASDNRWLYLPATRKVRRIPASDRGDYFLGTDFTYEDIQSEFKLSLADYDFALDGSSVSEGGTLTYQLSGKTRTDAIARELGYGGFTAEVNADSWLFHRVEFSDPKGELLKTVRVHDAAVFDGIWCATDIEVTNHQTDHKTRFLYQDVAFGESLPGSLFNPQTLSRGLPSSLLP</sequence>
<dbReference type="HOGENOM" id="CLU_008861_0_0_6"/>
<dbReference type="OrthoDB" id="9803781at2"/>
<evidence type="ECO:0000256" key="5">
    <source>
        <dbReference type="ARBA" id="ARBA00023136"/>
    </source>
</evidence>
<organism evidence="8 9">
    <name type="scientific">Luminiphilus syltensis NOR5-1B</name>
    <dbReference type="NCBI Taxonomy" id="565045"/>
    <lineage>
        <taxon>Bacteria</taxon>
        <taxon>Pseudomonadati</taxon>
        <taxon>Pseudomonadota</taxon>
        <taxon>Gammaproteobacteria</taxon>
        <taxon>Cellvibrionales</taxon>
        <taxon>Halieaceae</taxon>
        <taxon>Luminiphilus</taxon>
    </lineage>
</organism>
<name>B8KV51_9GAMM</name>
<dbReference type="PANTHER" id="PTHR33406:SF13">
    <property type="entry name" value="MEMBRANE PROTEIN YDFJ"/>
    <property type="match status" value="1"/>
</dbReference>
<dbReference type="AlphaFoldDB" id="B8KV51"/>
<feature type="transmembrane region" description="Helical" evidence="6">
    <location>
        <begin position="654"/>
        <end position="672"/>
    </location>
</feature>
<dbReference type="EMBL" id="DS999411">
    <property type="protein sequence ID" value="EED36635.1"/>
    <property type="molecule type" value="Genomic_DNA"/>
</dbReference>
<keyword evidence="5 6" id="KW-0472">Membrane</keyword>
<evidence type="ECO:0000256" key="1">
    <source>
        <dbReference type="ARBA" id="ARBA00004651"/>
    </source>
</evidence>
<dbReference type="GO" id="GO:0005886">
    <property type="term" value="C:plasma membrane"/>
    <property type="evidence" value="ECO:0007669"/>
    <property type="project" value="UniProtKB-SubCell"/>
</dbReference>
<evidence type="ECO:0000256" key="4">
    <source>
        <dbReference type="ARBA" id="ARBA00022989"/>
    </source>
</evidence>
<dbReference type="InterPro" id="IPR001036">
    <property type="entry name" value="Acrflvin-R"/>
</dbReference>
<evidence type="ECO:0000313" key="8">
    <source>
        <dbReference type="EMBL" id="EED36635.1"/>
    </source>
</evidence>
<reference evidence="9" key="1">
    <citation type="journal article" date="2013" name="BMC Microbiol.">
        <title>Taxonomy and evolution of bacteriochlorophyll a-containing members of the OM60/NOR5 clade of marine gammaproteobacteria: description of Luminiphilus syltensis gen. nov., sp. nov., reclassification of Haliea rubra as Pseudohaliea rubra gen. nov., comb. nov., and emendation of Chromatocurvus halotolerans.</title>
        <authorList>
            <person name="Spring S."/>
            <person name="Riedel T."/>
            <person name="Sproer C."/>
            <person name="Yan S."/>
            <person name="Harder J."/>
            <person name="Fuchs B.M."/>
        </authorList>
    </citation>
    <scope>NUCLEOTIDE SEQUENCE [LARGE SCALE GENOMIC DNA]</scope>
    <source>
        <strain evidence="9">NOR51-B</strain>
    </source>
</reference>
<dbReference type="PANTHER" id="PTHR33406">
    <property type="entry name" value="MEMBRANE PROTEIN MJ1562-RELATED"/>
    <property type="match status" value="1"/>
</dbReference>
<dbReference type="Gene3D" id="1.20.1640.10">
    <property type="entry name" value="Multidrug efflux transporter AcrB transmembrane domain"/>
    <property type="match status" value="2"/>
</dbReference>
<dbReference type="InterPro" id="IPR004869">
    <property type="entry name" value="MMPL_dom"/>
</dbReference>
<dbReference type="SUPFAM" id="SSF82866">
    <property type="entry name" value="Multidrug efflux transporter AcrB transmembrane domain"/>
    <property type="match status" value="2"/>
</dbReference>
<dbReference type="GO" id="GO:0022857">
    <property type="term" value="F:transmembrane transporter activity"/>
    <property type="evidence" value="ECO:0007669"/>
    <property type="project" value="InterPro"/>
</dbReference>
<evidence type="ECO:0000313" key="9">
    <source>
        <dbReference type="Proteomes" id="UP000004699"/>
    </source>
</evidence>
<feature type="transmembrane region" description="Helical" evidence="6">
    <location>
        <begin position="793"/>
        <end position="813"/>
    </location>
</feature>
<dbReference type="PRINTS" id="PR00702">
    <property type="entry name" value="ACRIFLAVINRP"/>
</dbReference>
<accession>B8KV51</accession>
<evidence type="ECO:0000256" key="2">
    <source>
        <dbReference type="ARBA" id="ARBA00022475"/>
    </source>
</evidence>
<feature type="transmembrane region" description="Helical" evidence="6">
    <location>
        <begin position="263"/>
        <end position="285"/>
    </location>
</feature>
<dbReference type="PROSITE" id="PS50156">
    <property type="entry name" value="SSD"/>
    <property type="match status" value="1"/>
</dbReference>
<evidence type="ECO:0000256" key="6">
    <source>
        <dbReference type="SAM" id="Phobius"/>
    </source>
</evidence>
<dbReference type="Gene3D" id="2.50.20.10">
    <property type="entry name" value="Lipoprotein localisation LolA/LolB/LppX"/>
    <property type="match status" value="1"/>
</dbReference>
<keyword evidence="3 6" id="KW-0812">Transmembrane</keyword>
<dbReference type="eggNOG" id="COG1033">
    <property type="taxonomic scope" value="Bacteria"/>
</dbReference>
<evidence type="ECO:0000259" key="7">
    <source>
        <dbReference type="PROSITE" id="PS50156"/>
    </source>
</evidence>
<dbReference type="STRING" id="565045.NOR51B_2587"/>
<keyword evidence="9" id="KW-1185">Reference proteome</keyword>
<keyword evidence="2" id="KW-1003">Cell membrane</keyword>
<dbReference type="InterPro" id="IPR000731">
    <property type="entry name" value="SSD"/>
</dbReference>
<feature type="transmembrane region" description="Helical" evidence="6">
    <location>
        <begin position="684"/>
        <end position="702"/>
    </location>
</feature>
<feature type="transmembrane region" description="Helical" evidence="6">
    <location>
        <begin position="756"/>
        <end position="781"/>
    </location>
</feature>
<dbReference type="CDD" id="cd16329">
    <property type="entry name" value="LolA_like"/>
    <property type="match status" value="1"/>
</dbReference>
<keyword evidence="4 6" id="KW-1133">Transmembrane helix</keyword>
<dbReference type="Pfam" id="PF17131">
    <property type="entry name" value="LolA_like"/>
    <property type="match status" value="1"/>
</dbReference>
<dbReference type="Pfam" id="PF03176">
    <property type="entry name" value="MMPL"/>
    <property type="match status" value="2"/>
</dbReference>
<protein>
    <submittedName>
        <fullName evidence="8">Patched family protein</fullName>
    </submittedName>
</protein>
<comment type="subcellular location">
    <subcellularLocation>
        <location evidence="1">Cell membrane</location>
        <topology evidence="1">Multi-pass membrane protein</topology>
    </subcellularLocation>
</comment>
<gene>
    <name evidence="8" type="ORF">NOR51B_2587</name>
</gene>
<dbReference type="InterPro" id="IPR050545">
    <property type="entry name" value="Mycobact_MmpL"/>
</dbReference>
<evidence type="ECO:0000256" key="3">
    <source>
        <dbReference type="ARBA" id="ARBA00022692"/>
    </source>
</evidence>
<feature type="transmembrane region" description="Helical" evidence="6">
    <location>
        <begin position="630"/>
        <end position="648"/>
    </location>
</feature>